<dbReference type="InterPro" id="IPR001173">
    <property type="entry name" value="Glyco_trans_2-like"/>
</dbReference>
<dbReference type="AlphaFoldDB" id="A0A5C6ZVG1"/>
<dbReference type="OrthoDB" id="9807778at2"/>
<dbReference type="GO" id="GO:0099621">
    <property type="term" value="F:undecaprenyl-phosphate 4-deoxy-4-formamido-L-arabinose transferase activity"/>
    <property type="evidence" value="ECO:0007669"/>
    <property type="project" value="TreeGrafter"/>
</dbReference>
<dbReference type="Pfam" id="PF00535">
    <property type="entry name" value="Glycos_transf_2"/>
    <property type="match status" value="1"/>
</dbReference>
<keyword evidence="3 10" id="KW-0808">Transferase</keyword>
<dbReference type="Gene3D" id="3.90.550.10">
    <property type="entry name" value="Spore Coat Polysaccharide Biosynthesis Protein SpsA, Chain A"/>
    <property type="match status" value="1"/>
</dbReference>
<dbReference type="InterPro" id="IPR029044">
    <property type="entry name" value="Nucleotide-diphossugar_trans"/>
</dbReference>
<dbReference type="PANTHER" id="PTHR48090">
    <property type="entry name" value="UNDECAPRENYL-PHOSPHATE 4-DEOXY-4-FORMAMIDO-L-ARABINOSE TRANSFERASE-RELATED"/>
    <property type="match status" value="1"/>
</dbReference>
<evidence type="ECO:0000256" key="8">
    <source>
        <dbReference type="SAM" id="Phobius"/>
    </source>
</evidence>
<keyword evidence="2" id="KW-0328">Glycosyltransferase</keyword>
<keyword evidence="5" id="KW-0448">Lipopolysaccharide biosynthesis</keyword>
<dbReference type="PANTHER" id="PTHR48090:SF3">
    <property type="entry name" value="UNDECAPRENYL-PHOSPHATE 4-DEOXY-4-FORMAMIDO-L-ARABINOSE TRANSFERASE"/>
    <property type="match status" value="1"/>
</dbReference>
<evidence type="ECO:0000256" key="2">
    <source>
        <dbReference type="ARBA" id="ARBA00022676"/>
    </source>
</evidence>
<evidence type="ECO:0000259" key="9">
    <source>
        <dbReference type="Pfam" id="PF00535"/>
    </source>
</evidence>
<dbReference type="Proteomes" id="UP000321367">
    <property type="component" value="Unassembled WGS sequence"/>
</dbReference>
<keyword evidence="7 8" id="KW-0472">Membrane</keyword>
<keyword evidence="11" id="KW-1185">Reference proteome</keyword>
<feature type="transmembrane region" description="Helical" evidence="8">
    <location>
        <begin position="265"/>
        <end position="291"/>
    </location>
</feature>
<evidence type="ECO:0000256" key="7">
    <source>
        <dbReference type="ARBA" id="ARBA00023136"/>
    </source>
</evidence>
<evidence type="ECO:0000256" key="1">
    <source>
        <dbReference type="ARBA" id="ARBA00022475"/>
    </source>
</evidence>
<organism evidence="10 11">
    <name type="scientific">Gillisia hiemivivida</name>
    <dbReference type="NCBI Taxonomy" id="291190"/>
    <lineage>
        <taxon>Bacteria</taxon>
        <taxon>Pseudomonadati</taxon>
        <taxon>Bacteroidota</taxon>
        <taxon>Flavobacteriia</taxon>
        <taxon>Flavobacteriales</taxon>
        <taxon>Flavobacteriaceae</taxon>
        <taxon>Gillisia</taxon>
    </lineage>
</organism>
<keyword evidence="4 8" id="KW-0812">Transmembrane</keyword>
<dbReference type="InterPro" id="IPR050256">
    <property type="entry name" value="Glycosyltransferase_2"/>
</dbReference>
<sequence>MALYSIIIPVYKSSDSLKIIVSELSKMQTELGYKFEIIFVNDSPFFLETVNMLGNLRIGNDNVKIVTFRKNQGQHIATLAGINIALGDFIITMDDDLQHPVSELPKLIEGIQTSNAEGVFAIPNYRNRKHSFWRSVASYLLKKSDSIFLEKPKGLILSSYRIMTKDLAQATLNSYNAMPAVSSLMVNASNNLINVKVKHTSREFGETNYTFSKLLSLALNGILYYSSLPLRILGIVGIIGFLGSMLFIISIIFRKLAVGIDFPGYASTVTLISFFGGLNLFAFGIIGEYLLRIIKEQQKPNLKDLIK</sequence>
<keyword evidence="6 8" id="KW-1133">Transmembrane helix</keyword>
<dbReference type="RefSeq" id="WP_146933361.1">
    <property type="nucleotide sequence ID" value="NZ_CBCSHZ010000015.1"/>
</dbReference>
<evidence type="ECO:0000256" key="3">
    <source>
        <dbReference type="ARBA" id="ARBA00022679"/>
    </source>
</evidence>
<evidence type="ECO:0000256" key="6">
    <source>
        <dbReference type="ARBA" id="ARBA00022989"/>
    </source>
</evidence>
<reference evidence="10 11" key="1">
    <citation type="submission" date="2019-08" db="EMBL/GenBank/DDBJ databases">
        <title>Genome sequence of Gillisia hiemivivida IC154 (type strain).</title>
        <authorList>
            <person name="Bowman J.P."/>
        </authorList>
    </citation>
    <scope>NUCLEOTIDE SEQUENCE [LARGE SCALE GENOMIC DNA]</scope>
    <source>
        <strain evidence="10 11">IC154</strain>
    </source>
</reference>
<dbReference type="GO" id="GO:0009103">
    <property type="term" value="P:lipopolysaccharide biosynthetic process"/>
    <property type="evidence" value="ECO:0007669"/>
    <property type="project" value="UniProtKB-KW"/>
</dbReference>
<evidence type="ECO:0000313" key="11">
    <source>
        <dbReference type="Proteomes" id="UP000321367"/>
    </source>
</evidence>
<evidence type="ECO:0000313" key="10">
    <source>
        <dbReference type="EMBL" id="TXD92869.1"/>
    </source>
</evidence>
<proteinExistence type="predicted"/>
<comment type="caution">
    <text evidence="10">The sequence shown here is derived from an EMBL/GenBank/DDBJ whole genome shotgun (WGS) entry which is preliminary data.</text>
</comment>
<accession>A0A5C6ZVG1</accession>
<dbReference type="SUPFAM" id="SSF53448">
    <property type="entry name" value="Nucleotide-diphospho-sugar transferases"/>
    <property type="match status" value="1"/>
</dbReference>
<name>A0A5C6ZVG1_9FLAO</name>
<dbReference type="GO" id="GO:0005886">
    <property type="term" value="C:plasma membrane"/>
    <property type="evidence" value="ECO:0007669"/>
    <property type="project" value="TreeGrafter"/>
</dbReference>
<feature type="transmembrane region" description="Helical" evidence="8">
    <location>
        <begin position="232"/>
        <end position="253"/>
    </location>
</feature>
<gene>
    <name evidence="10" type="ORF">ES724_12335</name>
</gene>
<feature type="domain" description="Glycosyltransferase 2-like" evidence="9">
    <location>
        <begin position="5"/>
        <end position="139"/>
    </location>
</feature>
<evidence type="ECO:0000256" key="4">
    <source>
        <dbReference type="ARBA" id="ARBA00022692"/>
    </source>
</evidence>
<evidence type="ECO:0000256" key="5">
    <source>
        <dbReference type="ARBA" id="ARBA00022985"/>
    </source>
</evidence>
<dbReference type="EMBL" id="VORY01000016">
    <property type="protein sequence ID" value="TXD92869.1"/>
    <property type="molecule type" value="Genomic_DNA"/>
</dbReference>
<protein>
    <submittedName>
        <fullName evidence="10">Glycosyltransferase</fullName>
    </submittedName>
</protein>
<keyword evidence="1" id="KW-1003">Cell membrane</keyword>